<dbReference type="GO" id="GO:0005737">
    <property type="term" value="C:cytoplasm"/>
    <property type="evidence" value="ECO:0007669"/>
    <property type="project" value="TreeGrafter"/>
</dbReference>
<dbReference type="GO" id="GO:0034599">
    <property type="term" value="P:cellular response to oxidative stress"/>
    <property type="evidence" value="ECO:0007669"/>
    <property type="project" value="TreeGrafter"/>
</dbReference>
<dbReference type="PROSITE" id="PS51352">
    <property type="entry name" value="THIOREDOXIN_2"/>
    <property type="match status" value="1"/>
</dbReference>
<dbReference type="EC" id="1.11.1.24" evidence="2"/>
<proteinExistence type="inferred from homology"/>
<dbReference type="SUPFAM" id="SSF52833">
    <property type="entry name" value="Thioredoxin-like"/>
    <property type="match status" value="1"/>
</dbReference>
<accession>A0A0C9MSX8</accession>
<keyword evidence="3" id="KW-0575">Peroxidase</keyword>
<evidence type="ECO:0000256" key="7">
    <source>
        <dbReference type="ARBA" id="ARBA00023284"/>
    </source>
</evidence>
<dbReference type="AlphaFoldDB" id="A0A0C9MSX8"/>
<keyword evidence="6" id="KW-1015">Disulfide bond</keyword>
<sequence length="197" mass="20690">MDGVHAKGYALTLFLEGFIAMRVLFGVFLALLAVPASAALRPGAVAPDFTTRGAVAGKVFTLNLKDQLRHGPVVLYFFPAAFTSGCSAEARAFAEKIDAFRAAGARVIGMSADPVDKLAAFSKAECAGKFPVASAGPAIVKGYDVALGRQMEGRDITSRTSYVIGRDGRIAFVHDDMNPAEHVATTLAAVRGLTAKR</sequence>
<evidence type="ECO:0000256" key="6">
    <source>
        <dbReference type="ARBA" id="ARBA00023157"/>
    </source>
</evidence>
<evidence type="ECO:0000256" key="1">
    <source>
        <dbReference type="ARBA" id="ARBA00003330"/>
    </source>
</evidence>
<keyword evidence="7" id="KW-0676">Redox-active center</keyword>
<dbReference type="InterPro" id="IPR000866">
    <property type="entry name" value="AhpC/TSA"/>
</dbReference>
<dbReference type="EMBL" id="BBJS01000029">
    <property type="protein sequence ID" value="GAN13816.1"/>
    <property type="molecule type" value="Genomic_DNA"/>
</dbReference>
<gene>
    <name evidence="13" type="ORF">SP6_29_00070</name>
</gene>
<protein>
    <recommendedName>
        <fullName evidence="2">thioredoxin-dependent peroxiredoxin</fullName>
        <ecNumber evidence="2">1.11.1.24</ecNumber>
    </recommendedName>
    <alternativeName>
        <fullName evidence="8">Thioredoxin peroxidase</fullName>
    </alternativeName>
    <alternativeName>
        <fullName evidence="10">Thioredoxin-dependent peroxiredoxin Bcp</fullName>
    </alternativeName>
</protein>
<comment type="catalytic activity">
    <reaction evidence="11">
        <text>a hydroperoxide + [thioredoxin]-dithiol = an alcohol + [thioredoxin]-disulfide + H2O</text>
        <dbReference type="Rhea" id="RHEA:62620"/>
        <dbReference type="Rhea" id="RHEA-COMP:10698"/>
        <dbReference type="Rhea" id="RHEA-COMP:10700"/>
        <dbReference type="ChEBI" id="CHEBI:15377"/>
        <dbReference type="ChEBI" id="CHEBI:29950"/>
        <dbReference type="ChEBI" id="CHEBI:30879"/>
        <dbReference type="ChEBI" id="CHEBI:35924"/>
        <dbReference type="ChEBI" id="CHEBI:50058"/>
        <dbReference type="EC" id="1.11.1.24"/>
    </reaction>
</comment>
<evidence type="ECO:0000313" key="13">
    <source>
        <dbReference type="EMBL" id="GAN13816.1"/>
    </source>
</evidence>
<comment type="caution">
    <text evidence="13">The sequence shown here is derived from an EMBL/GenBank/DDBJ whole genome shotgun (WGS) entry which is preliminary data.</text>
</comment>
<dbReference type="GO" id="GO:0045454">
    <property type="term" value="P:cell redox homeostasis"/>
    <property type="evidence" value="ECO:0007669"/>
    <property type="project" value="TreeGrafter"/>
</dbReference>
<keyword evidence="14" id="KW-1185">Reference proteome</keyword>
<evidence type="ECO:0000256" key="9">
    <source>
        <dbReference type="ARBA" id="ARBA00038489"/>
    </source>
</evidence>
<feature type="domain" description="Thioredoxin" evidence="12">
    <location>
        <begin position="40"/>
        <end position="195"/>
    </location>
</feature>
<evidence type="ECO:0000256" key="8">
    <source>
        <dbReference type="ARBA" id="ARBA00032824"/>
    </source>
</evidence>
<name>A0A0C9MSX8_SPHPI</name>
<dbReference type="PANTHER" id="PTHR42801:SF4">
    <property type="entry name" value="AHPC_TSA FAMILY PROTEIN"/>
    <property type="match status" value="1"/>
</dbReference>
<comment type="function">
    <text evidence="1">Thiol-specific peroxidase that catalyzes the reduction of hydrogen peroxide and organic hydroperoxides to water and alcohols, respectively. Plays a role in cell protection against oxidative stress by detoxifying peroxides and as sensor of hydrogen peroxide-mediated signaling events.</text>
</comment>
<comment type="similarity">
    <text evidence="9">Belongs to the peroxiredoxin family. BCP/PrxQ subfamily.</text>
</comment>
<evidence type="ECO:0000256" key="4">
    <source>
        <dbReference type="ARBA" id="ARBA00022862"/>
    </source>
</evidence>
<dbReference type="Proteomes" id="UP000032025">
    <property type="component" value="Unassembled WGS sequence"/>
</dbReference>
<dbReference type="Pfam" id="PF00578">
    <property type="entry name" value="AhpC-TSA"/>
    <property type="match status" value="1"/>
</dbReference>
<evidence type="ECO:0000256" key="5">
    <source>
        <dbReference type="ARBA" id="ARBA00023002"/>
    </source>
</evidence>
<keyword evidence="4" id="KW-0049">Antioxidant</keyword>
<dbReference type="Gene3D" id="3.40.30.10">
    <property type="entry name" value="Glutaredoxin"/>
    <property type="match status" value="1"/>
</dbReference>
<evidence type="ECO:0000256" key="11">
    <source>
        <dbReference type="ARBA" id="ARBA00049091"/>
    </source>
</evidence>
<dbReference type="GO" id="GO:0008379">
    <property type="term" value="F:thioredoxin peroxidase activity"/>
    <property type="evidence" value="ECO:0007669"/>
    <property type="project" value="TreeGrafter"/>
</dbReference>
<organism evidence="13 14">
    <name type="scientific">Sphingomonas paucimobilis NBRC 13935</name>
    <dbReference type="NCBI Taxonomy" id="1219050"/>
    <lineage>
        <taxon>Bacteria</taxon>
        <taxon>Pseudomonadati</taxon>
        <taxon>Pseudomonadota</taxon>
        <taxon>Alphaproteobacteria</taxon>
        <taxon>Sphingomonadales</taxon>
        <taxon>Sphingomonadaceae</taxon>
        <taxon>Sphingomonas</taxon>
    </lineage>
</organism>
<evidence type="ECO:0000259" key="12">
    <source>
        <dbReference type="PROSITE" id="PS51352"/>
    </source>
</evidence>
<dbReference type="CDD" id="cd03017">
    <property type="entry name" value="PRX_BCP"/>
    <property type="match status" value="1"/>
</dbReference>
<evidence type="ECO:0000256" key="2">
    <source>
        <dbReference type="ARBA" id="ARBA00013017"/>
    </source>
</evidence>
<dbReference type="InterPro" id="IPR013766">
    <property type="entry name" value="Thioredoxin_domain"/>
</dbReference>
<dbReference type="InterPro" id="IPR036249">
    <property type="entry name" value="Thioredoxin-like_sf"/>
</dbReference>
<evidence type="ECO:0000256" key="3">
    <source>
        <dbReference type="ARBA" id="ARBA00022559"/>
    </source>
</evidence>
<keyword evidence="5" id="KW-0560">Oxidoreductase</keyword>
<dbReference type="PANTHER" id="PTHR42801">
    <property type="entry name" value="THIOREDOXIN-DEPENDENT PEROXIDE REDUCTASE"/>
    <property type="match status" value="1"/>
</dbReference>
<evidence type="ECO:0000256" key="10">
    <source>
        <dbReference type="ARBA" id="ARBA00042639"/>
    </source>
</evidence>
<dbReference type="InterPro" id="IPR050924">
    <property type="entry name" value="Peroxiredoxin_BCP/PrxQ"/>
</dbReference>
<reference evidence="13 14" key="1">
    <citation type="submission" date="2014-08" db="EMBL/GenBank/DDBJ databases">
        <title>Whole genome shotgun sequence of Sphingomonas paucimobilis NBRC 13935.</title>
        <authorList>
            <person name="Hosoyama A."/>
            <person name="Hashimoto M."/>
            <person name="Hosoyama Y."/>
            <person name="Noguchi M."/>
            <person name="Uohara A."/>
            <person name="Ohji S."/>
            <person name="Katano-Makiyama Y."/>
            <person name="Ichikawa N."/>
            <person name="Kimura A."/>
            <person name="Yamazoe A."/>
            <person name="Fujita N."/>
        </authorList>
    </citation>
    <scope>NUCLEOTIDE SEQUENCE [LARGE SCALE GENOMIC DNA]</scope>
    <source>
        <strain evidence="13 14">NBRC 13935</strain>
    </source>
</reference>
<evidence type="ECO:0000313" key="14">
    <source>
        <dbReference type="Proteomes" id="UP000032025"/>
    </source>
</evidence>